<dbReference type="GO" id="GO:0046168">
    <property type="term" value="P:glycerol-3-phosphate catabolic process"/>
    <property type="evidence" value="ECO:0007669"/>
    <property type="project" value="UniProtKB-UniRule"/>
</dbReference>
<evidence type="ECO:0000256" key="1">
    <source>
        <dbReference type="ARBA" id="ARBA00011009"/>
    </source>
</evidence>
<comment type="caution">
    <text evidence="8">The sequence shown here is derived from an EMBL/GenBank/DDBJ whole genome shotgun (WGS) entry which is preliminary data.</text>
</comment>
<dbReference type="PRINTS" id="PR00077">
    <property type="entry name" value="GPDHDRGNASE"/>
</dbReference>
<evidence type="ECO:0000256" key="6">
    <source>
        <dbReference type="RuleBase" id="RU361243"/>
    </source>
</evidence>
<dbReference type="InterPro" id="IPR036291">
    <property type="entry name" value="NAD(P)-bd_dom_sf"/>
</dbReference>
<dbReference type="InterPro" id="IPR036397">
    <property type="entry name" value="RNaseH_sf"/>
</dbReference>
<evidence type="ECO:0000313" key="9">
    <source>
        <dbReference type="Proteomes" id="UP000186817"/>
    </source>
</evidence>
<dbReference type="Gene3D" id="1.10.1040.10">
    <property type="entry name" value="N-(1-d-carboxylethyl)-l-norvaline Dehydrogenase, domain 2"/>
    <property type="match status" value="1"/>
</dbReference>
<dbReference type="Gene3D" id="3.40.50.720">
    <property type="entry name" value="NAD(P)-binding Rossmann-like Domain"/>
    <property type="match status" value="2"/>
</dbReference>
<dbReference type="GO" id="GO:0051287">
    <property type="term" value="F:NAD binding"/>
    <property type="evidence" value="ECO:0007669"/>
    <property type="project" value="UniProtKB-UniRule"/>
</dbReference>
<dbReference type="OrthoDB" id="10263760at2759"/>
<dbReference type="FunFam" id="1.10.1040.10:FF:000004">
    <property type="entry name" value="Glycerol-3-phosphate dehydrogenase [NAD(+)]"/>
    <property type="match status" value="1"/>
</dbReference>
<evidence type="ECO:0000256" key="5">
    <source>
        <dbReference type="RuleBase" id="RU000437"/>
    </source>
</evidence>
<dbReference type="GO" id="GO:0004523">
    <property type="term" value="F:RNA-DNA hybrid ribonuclease activity"/>
    <property type="evidence" value="ECO:0007669"/>
    <property type="project" value="InterPro"/>
</dbReference>
<dbReference type="SUPFAM" id="SSF48179">
    <property type="entry name" value="6-phosphogluconate dehydrogenase C-terminal domain-like"/>
    <property type="match status" value="1"/>
</dbReference>
<dbReference type="Pfam" id="PF01210">
    <property type="entry name" value="NAD_Gly3P_dh_N"/>
    <property type="match status" value="1"/>
</dbReference>
<dbReference type="GO" id="GO:0005829">
    <property type="term" value="C:cytosol"/>
    <property type="evidence" value="ECO:0007669"/>
    <property type="project" value="TreeGrafter"/>
</dbReference>
<dbReference type="InterPro" id="IPR011128">
    <property type="entry name" value="G3P_DH_NAD-dep_N"/>
</dbReference>
<protein>
    <recommendedName>
        <fullName evidence="6">Glycerol-3-phosphate dehydrogenase [NAD(+)]</fullName>
        <ecNumber evidence="6">1.1.1.8</ecNumber>
    </recommendedName>
</protein>
<accession>A0A1Q9E755</accession>
<evidence type="ECO:0000256" key="3">
    <source>
        <dbReference type="ARBA" id="ARBA00023027"/>
    </source>
</evidence>
<keyword evidence="9" id="KW-1185">Reference proteome</keyword>
<dbReference type="PROSITE" id="PS50879">
    <property type="entry name" value="RNASE_H_1"/>
    <property type="match status" value="1"/>
</dbReference>
<dbReference type="EC" id="1.1.1.8" evidence="6"/>
<dbReference type="InterPro" id="IPR036691">
    <property type="entry name" value="Endo/exonu/phosph_ase_sf"/>
</dbReference>
<comment type="catalytic activity">
    <reaction evidence="4 6">
        <text>sn-glycerol 3-phosphate + NAD(+) = dihydroxyacetone phosphate + NADH + H(+)</text>
        <dbReference type="Rhea" id="RHEA:11092"/>
        <dbReference type="ChEBI" id="CHEBI:15378"/>
        <dbReference type="ChEBI" id="CHEBI:57540"/>
        <dbReference type="ChEBI" id="CHEBI:57597"/>
        <dbReference type="ChEBI" id="CHEBI:57642"/>
        <dbReference type="ChEBI" id="CHEBI:57945"/>
        <dbReference type="EC" id="1.1.1.8"/>
    </reaction>
</comment>
<dbReference type="PANTHER" id="PTHR11728:SF8">
    <property type="entry name" value="GLYCEROL-3-PHOSPHATE DEHYDROGENASE [NAD(+)]-RELATED"/>
    <property type="match status" value="1"/>
</dbReference>
<evidence type="ECO:0000256" key="2">
    <source>
        <dbReference type="ARBA" id="ARBA00023002"/>
    </source>
</evidence>
<keyword evidence="2 5" id="KW-0560">Oxidoreductase</keyword>
<dbReference type="Gene3D" id="3.30.420.10">
    <property type="entry name" value="Ribonuclease H-like superfamily/Ribonuclease H"/>
    <property type="match status" value="1"/>
</dbReference>
<dbReference type="InterPro" id="IPR012337">
    <property type="entry name" value="RNaseH-like_sf"/>
</dbReference>
<dbReference type="InterPro" id="IPR002156">
    <property type="entry name" value="RNaseH_domain"/>
</dbReference>
<dbReference type="InterPro" id="IPR006168">
    <property type="entry name" value="G3P_DH_NAD-dep"/>
</dbReference>
<dbReference type="GO" id="GO:0005975">
    <property type="term" value="P:carbohydrate metabolic process"/>
    <property type="evidence" value="ECO:0007669"/>
    <property type="project" value="InterPro"/>
</dbReference>
<dbReference type="GO" id="GO:0141152">
    <property type="term" value="F:glycerol-3-phosphate dehydrogenase (NAD+) activity"/>
    <property type="evidence" value="ECO:0007669"/>
    <property type="project" value="UniProtKB-UniRule"/>
</dbReference>
<dbReference type="Proteomes" id="UP000186817">
    <property type="component" value="Unassembled WGS sequence"/>
</dbReference>
<organism evidence="8 9">
    <name type="scientific">Symbiodinium microadriaticum</name>
    <name type="common">Dinoflagellate</name>
    <name type="synonym">Zooxanthella microadriatica</name>
    <dbReference type="NCBI Taxonomy" id="2951"/>
    <lineage>
        <taxon>Eukaryota</taxon>
        <taxon>Sar</taxon>
        <taxon>Alveolata</taxon>
        <taxon>Dinophyceae</taxon>
        <taxon>Suessiales</taxon>
        <taxon>Symbiodiniaceae</taxon>
        <taxon>Symbiodinium</taxon>
    </lineage>
</organism>
<dbReference type="GO" id="GO:0003676">
    <property type="term" value="F:nucleic acid binding"/>
    <property type="evidence" value="ECO:0007669"/>
    <property type="project" value="InterPro"/>
</dbReference>
<evidence type="ECO:0000256" key="4">
    <source>
        <dbReference type="ARBA" id="ARBA00048683"/>
    </source>
</evidence>
<dbReference type="Gene3D" id="3.60.10.10">
    <property type="entry name" value="Endonuclease/exonuclease/phosphatase"/>
    <property type="match status" value="1"/>
</dbReference>
<sequence>MPSVAWGVNREILQDSLEAHGLNSLHRDLRALRPEFLPFTKAWSMLPQWDQRQTLLELAIFTDGSFFPDQARAMWAVVVIGRDASRWCRVGFLAEVVYRSCSTTPSAFDGEVEALLHAYAIACKADVPLVQVGCDCEAALLAIEGHGTLQPANVTRRALAGLANFLHCTRRRVVTHKIEAHSGHAFNDLADVLAKTVGKNCSGSPWTFLPTAFHHAVEEGVLENVWLTSPHTAHCIGVPPLLDDGSWTGKAKDPATHCLKGHPLGMEEPATVQKGRQLRLKVLQYNVLSLKGLTARALMAKGARAAQFDLAGFQETREQRSGFSSFEGWWVVSSSSTTEGTGGVQVWINPNSKGLCWDRSSLSIIHSTPQSMILLARVNEMRLAIVTAHAPTAVSPPHVLLKWWGDLQAAMQCIPRGCCVIACLDANARFAQEPGRPRTLSAQPICRNFRHLVDFACTQGLEATDQFDCNGKQLISWTSPNGHTALLDYVLFPSEWQAAAHTLPTPRLNDLHCDKDHAPVALLLDIRYEATPRPHQLRVDPVALQTPEGLAAARRALETVPPIPWGADSTLHVDIVHRHLRHCLRELPPAPPRPRNPALTPETVQLVSTKRHMQRCLRTVKNRTVSLVKWLLFKAWRDSRVDAQDLRRLEQAREQEARRILLFQTARAELTQSMLRDKAEYTRRAFHQSRAAGPREFAHKLRSVLRTGRKFRAPPLVPTLQVGDVTKVGREAVLDSFADHFAGPERAISVTTKELLAPCQRPEVPKLEGNLLPSLIQLAGAFAKLKPAKAPGISKLPSELFRTLPLQSARIFWPVFVKSVLRDPFPFQWRGGAAVAVPKPGKAADTLEGYRSVLLLEPSAKAVQVSYRSMLHETFLKLRDQVHFGGVAGSPISLPAACAKTHLVHLNATHSNGGAIFLDCRAAYYSVAREVLQATPAQLQDEEWLQQRASIFFDDAHARRQFIEALQTHTAPGALDASPELAAVLRGQLHQTWFVTRAEAGYARSSLELINSQLSDFGCAAFGEFLHPTSIMCTVLQEMRRQGLEANLGQGKTEAIVIAHGKGAQAIRRQLFTQEVPAVTFQTDHGSASIRPVPDYTHLGCVLRADGGDMDCLLHREQQAMAVFGPIKKRLLSNPYLSEAEKLLIFKSRVVASFMHGAGMLFLRTTREASKFEDVLHRLYRSTFRPLVSISSKGYTNLEIASILGLALPSELLTTARARSRLRARGALAAVRSGGTEKPHSVGASTIVAGAPRGYVGRECQRRCSGGQVLLSTILPGRQASPAISPARSAARDMAKLNVTVVGSGNWGMAIATIIAGNTSRHPEFEDNLTVWMFDEEVQHKGVKRKLSEVFNETKENVKYLPGITLPEHVKAEPDLKKAVMYADVLIWVLPHQFVARTVQNMGKIKDTCVGVLMGANVANEVAAGEFCEATLGLKDKKHEATLVKLFDCATFRVTAVDDIPGVELCGALKNVVALGAGFCDGLDYGGNTKAALIRIGLQEMKLFIRHFYPEVKDATFLESCGVADLITTCFGGRNRKCAEAFVKAKGTKSWDAIEKELLGGQKLQGTLTAQEIWPVMKKHNLCDKLPMLTTIYQIAFEDRAPWAIVKLPSGMPSSAFHEDDGFFEKK</sequence>
<keyword evidence="3 5" id="KW-0520">NAD</keyword>
<comment type="similarity">
    <text evidence="1 5">Belongs to the NAD-dependent glycerol-3-phosphate dehydrogenase family.</text>
</comment>
<evidence type="ECO:0000313" key="8">
    <source>
        <dbReference type="EMBL" id="OLQ03250.1"/>
    </source>
</evidence>
<dbReference type="SUPFAM" id="SSF56219">
    <property type="entry name" value="DNase I-like"/>
    <property type="match status" value="1"/>
</dbReference>
<dbReference type="InterPro" id="IPR013328">
    <property type="entry name" value="6PGD_dom2"/>
</dbReference>
<dbReference type="EMBL" id="LSRX01000241">
    <property type="protein sequence ID" value="OLQ03250.1"/>
    <property type="molecule type" value="Genomic_DNA"/>
</dbReference>
<dbReference type="PROSITE" id="PS00957">
    <property type="entry name" value="NAD_G3PDH"/>
    <property type="match status" value="1"/>
</dbReference>
<dbReference type="InterPro" id="IPR006109">
    <property type="entry name" value="G3P_DH_NAD-dep_C"/>
</dbReference>
<feature type="domain" description="RNase H type-1" evidence="7">
    <location>
        <begin position="54"/>
        <end position="199"/>
    </location>
</feature>
<reference evidence="8 9" key="1">
    <citation type="submission" date="2016-02" db="EMBL/GenBank/DDBJ databases">
        <title>Genome analysis of coral dinoflagellate symbionts highlights evolutionary adaptations to a symbiotic lifestyle.</title>
        <authorList>
            <person name="Aranda M."/>
            <person name="Li Y."/>
            <person name="Liew Y.J."/>
            <person name="Baumgarten S."/>
            <person name="Simakov O."/>
            <person name="Wilson M."/>
            <person name="Piel J."/>
            <person name="Ashoor H."/>
            <person name="Bougouffa S."/>
            <person name="Bajic V.B."/>
            <person name="Ryu T."/>
            <person name="Ravasi T."/>
            <person name="Bayer T."/>
            <person name="Micklem G."/>
            <person name="Kim H."/>
            <person name="Bhak J."/>
            <person name="Lajeunesse T.C."/>
            <person name="Voolstra C.R."/>
        </authorList>
    </citation>
    <scope>NUCLEOTIDE SEQUENCE [LARGE SCALE GENOMIC DNA]</scope>
    <source>
        <strain evidence="8 9">CCMP2467</strain>
    </source>
</reference>
<gene>
    <name evidence="8" type="primary">gpd1</name>
    <name evidence="8" type="ORF">AK812_SmicGene13796</name>
</gene>
<dbReference type="SUPFAM" id="SSF51735">
    <property type="entry name" value="NAD(P)-binding Rossmann-fold domains"/>
    <property type="match status" value="1"/>
</dbReference>
<evidence type="ECO:0000259" key="7">
    <source>
        <dbReference type="PROSITE" id="PS50879"/>
    </source>
</evidence>
<name>A0A1Q9E755_SYMMI</name>
<proteinExistence type="inferred from homology"/>
<dbReference type="PANTHER" id="PTHR11728">
    <property type="entry name" value="GLYCEROL-3-PHOSPHATE DEHYDROGENASE"/>
    <property type="match status" value="1"/>
</dbReference>
<dbReference type="SUPFAM" id="SSF53098">
    <property type="entry name" value="Ribonuclease H-like"/>
    <property type="match status" value="1"/>
</dbReference>
<dbReference type="Pfam" id="PF07479">
    <property type="entry name" value="NAD_Gly3P_dh_C"/>
    <property type="match status" value="1"/>
</dbReference>
<dbReference type="InterPro" id="IPR008927">
    <property type="entry name" value="6-PGluconate_DH-like_C_sf"/>
</dbReference>